<feature type="region of interest" description="Disordered" evidence="4">
    <location>
        <begin position="914"/>
        <end position="946"/>
    </location>
</feature>
<dbReference type="InterPro" id="IPR033764">
    <property type="entry name" value="Sdr_B"/>
</dbReference>
<feature type="domain" description="DUF11" evidence="6">
    <location>
        <begin position="1241"/>
        <end position="1356"/>
    </location>
</feature>
<feature type="domain" description="DUF11" evidence="6">
    <location>
        <begin position="665"/>
        <end position="770"/>
    </location>
</feature>
<dbReference type="Pfam" id="PF01345">
    <property type="entry name" value="DUF11"/>
    <property type="match status" value="10"/>
</dbReference>
<feature type="domain" description="SD-repeat containing protein B" evidence="7">
    <location>
        <begin position="399"/>
        <end position="514"/>
    </location>
</feature>
<keyword evidence="5" id="KW-0812">Transmembrane</keyword>
<dbReference type="SUPFAM" id="SSF49299">
    <property type="entry name" value="PKD domain"/>
    <property type="match status" value="1"/>
</dbReference>
<dbReference type="RefSeq" id="WP_132117546.1">
    <property type="nucleotide sequence ID" value="NZ_SMJU01000006.1"/>
</dbReference>
<dbReference type="NCBIfam" id="TIGR01451">
    <property type="entry name" value="B_ant_repeat"/>
    <property type="match status" value="10"/>
</dbReference>
<dbReference type="Gene3D" id="2.60.40.10">
    <property type="entry name" value="Immunoglobulins"/>
    <property type="match status" value="11"/>
</dbReference>
<evidence type="ECO:0000313" key="10">
    <source>
        <dbReference type="Proteomes" id="UP000295706"/>
    </source>
</evidence>
<dbReference type="InterPro" id="IPR026341">
    <property type="entry name" value="T9SS_type_B"/>
</dbReference>
<comment type="subcellular location">
    <subcellularLocation>
        <location evidence="1">Secreted</location>
    </subcellularLocation>
</comment>
<evidence type="ECO:0000256" key="5">
    <source>
        <dbReference type="SAM" id="Phobius"/>
    </source>
</evidence>
<keyword evidence="2" id="KW-0964">Secreted</keyword>
<feature type="region of interest" description="Disordered" evidence="4">
    <location>
        <begin position="1343"/>
        <end position="1376"/>
    </location>
</feature>
<feature type="region of interest" description="Disordered" evidence="4">
    <location>
        <begin position="1198"/>
        <end position="1232"/>
    </location>
</feature>
<dbReference type="GO" id="GO:0005576">
    <property type="term" value="C:extracellular region"/>
    <property type="evidence" value="ECO:0007669"/>
    <property type="project" value="UniProtKB-SubCell"/>
</dbReference>
<keyword evidence="5" id="KW-1133">Transmembrane helix</keyword>
<reference evidence="9 10" key="1">
    <citation type="submission" date="2019-02" db="EMBL/GenBank/DDBJ databases">
        <title>Arundinibacter roseus gen. nov., sp. nov., a new member of the family Cytophagaceae.</title>
        <authorList>
            <person name="Szuroczki S."/>
            <person name="Khayer B."/>
            <person name="Sproer C."/>
            <person name="Toumi M."/>
            <person name="Szabo A."/>
            <person name="Felfoldi T."/>
            <person name="Schumann P."/>
            <person name="Toth E."/>
        </authorList>
    </citation>
    <scope>NUCLEOTIDE SEQUENCE [LARGE SCALE GENOMIC DNA]</scope>
    <source>
        <strain evidence="9 10">DMA-k-7a</strain>
    </source>
</reference>
<evidence type="ECO:0000259" key="6">
    <source>
        <dbReference type="Pfam" id="PF01345"/>
    </source>
</evidence>
<protein>
    <submittedName>
        <fullName evidence="9">DUF11 domain-containing protein</fullName>
    </submittedName>
</protein>
<feature type="compositionally biased region" description="Low complexity" evidence="4">
    <location>
        <begin position="3663"/>
        <end position="3679"/>
    </location>
</feature>
<dbReference type="Pfam" id="PF13585">
    <property type="entry name" value="CHU_C"/>
    <property type="match status" value="1"/>
</dbReference>
<name>A0A4R4KBJ5_9BACT</name>
<gene>
    <name evidence="9" type="ORF">EZE20_11145</name>
</gene>
<dbReference type="PANTHER" id="PTHR34819:SF3">
    <property type="entry name" value="CELL SURFACE PROTEIN"/>
    <property type="match status" value="1"/>
</dbReference>
<evidence type="ECO:0000256" key="4">
    <source>
        <dbReference type="SAM" id="MobiDB-lite"/>
    </source>
</evidence>
<comment type="caution">
    <text evidence="9">The sequence shown here is derived from an EMBL/GenBank/DDBJ whole genome shotgun (WGS) entry which is preliminary data.</text>
</comment>
<evidence type="ECO:0000259" key="8">
    <source>
        <dbReference type="Pfam" id="PF19081"/>
    </source>
</evidence>
<feature type="domain" description="DUF11" evidence="6">
    <location>
        <begin position="1097"/>
        <end position="1212"/>
    </location>
</feature>
<dbReference type="InterPro" id="IPR051172">
    <property type="entry name" value="Chlamydia_OmcB"/>
</dbReference>
<feature type="domain" description="DUF11" evidence="6">
    <location>
        <begin position="3250"/>
        <end position="3361"/>
    </location>
</feature>
<dbReference type="Proteomes" id="UP000295706">
    <property type="component" value="Unassembled WGS sequence"/>
</dbReference>
<keyword evidence="3" id="KW-0732">Signal</keyword>
<keyword evidence="10" id="KW-1185">Reference proteome</keyword>
<feature type="transmembrane region" description="Helical" evidence="5">
    <location>
        <begin position="163"/>
        <end position="184"/>
    </location>
</feature>
<evidence type="ECO:0000259" key="7">
    <source>
        <dbReference type="Pfam" id="PF17210"/>
    </source>
</evidence>
<feature type="domain" description="DUF11" evidence="6">
    <location>
        <begin position="1737"/>
        <end position="1853"/>
    </location>
</feature>
<feature type="domain" description="DUF11" evidence="6">
    <location>
        <begin position="521"/>
        <end position="626"/>
    </location>
</feature>
<dbReference type="InterPro" id="IPR001434">
    <property type="entry name" value="OmcB-like_DUF11"/>
</dbReference>
<dbReference type="Pfam" id="PF19081">
    <property type="entry name" value="Ig_7"/>
    <property type="match status" value="2"/>
</dbReference>
<organism evidence="9 10">
    <name type="scientific">Arundinibacter roseus</name>
    <dbReference type="NCBI Taxonomy" id="2070510"/>
    <lineage>
        <taxon>Bacteria</taxon>
        <taxon>Pseudomonadati</taxon>
        <taxon>Bacteroidota</taxon>
        <taxon>Cytophagia</taxon>
        <taxon>Cytophagales</taxon>
        <taxon>Spirosomataceae</taxon>
        <taxon>Arundinibacter</taxon>
    </lineage>
</organism>
<feature type="region of interest" description="Disordered" evidence="4">
    <location>
        <begin position="3657"/>
        <end position="3682"/>
    </location>
</feature>
<feature type="region of interest" description="Disordered" evidence="4">
    <location>
        <begin position="626"/>
        <end position="654"/>
    </location>
</feature>
<dbReference type="Pfam" id="PF17210">
    <property type="entry name" value="SdrD_B"/>
    <property type="match status" value="1"/>
</dbReference>
<feature type="domain" description="Ig-like" evidence="8">
    <location>
        <begin position="1657"/>
        <end position="1733"/>
    </location>
</feature>
<sequence>MKGIHFSTSRIKMPNLIIPPMNKLLGSSSIVRLFIQIFAIFGKKSDASYSQIKVFGKFLKILLLKLHYLIIVRLCRLLMNREGPPVEDAIHYTLINNNTGHLNAISMSNPLLLVKLKIFMSTLGQLLFSQNMPLLREKTSLLKLSPFTTGGQEVAPRRSKFNLFLGINLFLIVGLLFLSSTSFAQVDLSLSKNIDKGQPSIGETVTYTVTVKNSGILEATGVTVKDSLPMGGVSYLSHSLIRGGIGFNAATKIWNVGTVAPGDSAILEIEALVLAQGVFFNVAEIMTMDQDDSDSWPGDGALDQDDLASTCFSVPIEWYVGDEFTVSVPTGYKGIQWFYNGIAITDSIIVGGLTVAVVNLDSTLTIKGPGSYTFTSTVGVSCPATGCCAIQIVPGPLGSIGDFVWFDTDKDGIQDPLEEGVSGVTVQLLDSAGNLLATTVTGPLGKYLFDSLPSGKYRVKFLAPTGNVFTLSNAGDDTQDSDAGLDGLTHLITIDTSKLPSDTLRNNPHIDAGLIPTPVFDLALAKTLAPGQVSNVNPGALVNFRLTVTNQGNVAATQIALTDSLPAGMTLQDTDWTASGSIATLNVPIAGPLAPGASTFVDITVKVSESFTNGTLTNYAQIQDAKDSAGNPVTDIDSEPGNGFTNGEDDDDSEPVFVSPTPVFDLALAKTLAPGQVSNVNPGALVNFRLTVTNQGNVAATQIALTDSLLAGMTLQDTDWTASGNIATLNVPIAGPLAPGASTFVDITVKVSESFTNGTLTNYAQIQDAKDGAGNPVTDIDSEPGNGFTNGEDDDDSEPVFVSPTPVFDLALAKTLAPGQVSNVNPGALVTFRLTVTNQGNVAATQIALTDSLPAGMTLQDTDWTASGSIATLNVPIAGPLAPGASTFVDITVKVSESFTNGTLTNYAQIQDAKDGAGNPVTDIDSEPGSGFNDGEDDDDSEPVNVSPTPVFDLAIAKTLAPGQVSNVNPGAAVTFRLTVTNEGNVAATQIALTDSLPAGMTLQDTDWTASGNIATLNVPIAGPLAPGASTFVDITVKVSESFTNGTLTNYAQIQDAKDGAGNPVTDIDSEPGSGFNDGEDDDDSEPVNVSPTPVFDLAIAKTLAPGQVSNVNPGALVNFRLTVTNEGNVSATQIALTDSLPTGMTLQDTDWTASGNIATLNVPIAGPLAPGASTFVDITVKVSESFTNGTLTNYAQIQDAKDGDGNPVTDIDSEPGSGFNDGEDDDDSEPVNVSPTPVFDLAIAKTLAPGQVSNVNPGALVTFRLTVTNQGNVAATQIALTDSLPTGMTLQDTDWTASGNIATLNVPIAGPLAPGASTFVDITVKVSESFTNGTLTNYAQIQDAKDGDGNPVTDIDSEPGSGFNDGEDDDDSESITVDCPTIALTVSPDEEICVGESVLLGASTTATGITINWYYAAIGGTPFVTTTSGQNLTLSPTSTVTYYLEAVSATGCKSPRTPITVIVNAKPATPTCVGNVQNTCPATTVDLTAITISPISIVGGVFEWRTGASPTSALVTNPTQVNAGTYYLFEKSPAGCYSNPMVVSVNIIPCDCQLVYSVNAGADQEVCAGLPVSISAAVTGVATSVTWTSTGSGTFANSNALTTTYTPSIADIAAGNVILTATTNDPDAQGICVPKSDAVAITINPQPAPAFGVACDDTLVCLGKSTKLIGFAPGSTIKWYLTASGGTAIGTTLSGGKLTVTPTGTTTYYAETISDKGCISAERTPVTVIVQPCFSDLEVVKTILTPGPYSPGQSVNYAITVKNLGVGNATNVKVTEVFPAALTYVSAVPAGEYNNATGIWTIGNLTANSNRTLVIAATIKANATGSITNTAIVSSPDNDPGNTSNDTSSVTIEVIPVADLSLIKKASKLNAVVGETITYTLEVTNEGPQTATNVEVLDQLPAGLEFVASADFSKTGNILKGSIASIMAGQTKSLTFTAKLTGTGSVKNIAQISKSDQSDPDSSPGNGYNNGEDDEASVTVNVGCPTIEPPLIACATTNICVGASVTLTSIGCKDGTVKWSNGMEGASITITLNQTTTFTAVCDKGECESAASNPITINVANPVTPTLTSNVSSLCVGGSATLTASNCNGVLTWSTGATGSPLVVSPVATTTYTATCTKNGCVSPVASITINVTQPGPAPLVTCGKMEICPGESVTLEAHECEGVVQWSNGITGNSITVSPMTTTSYTAKCVNGTCVSEESELHTITVTTPVAPIIATNKLTICPGGSAILTASGCDGNVSWSNGMTGSSITVTLNATRSFTAICKTDACESGESNVVTVNVVAPNAPIIASNKTVICSGDAVQLTSTGCSGTVTWSNGMTGVSITVSPNATTSYTATCGVDACVSGSSNTVTINVNTSGQAPVIAAGKSTVCSGEEVTLTATGCIGMVQWSNGQEGASIKVTPTATSSYTAICKATSSTCASGASNTVVITVSPLTPPTLTSSKASICVGESVTLTATQCAGTVKWSNGMSGASINVTPAATTTYTATCESGVCVSASASVTVTVTSVPAPTVICTADTICKGESLTLFIENCAGTALWSTGETADAIVVSPMVTTSYTARCVVNGCTSPVSGNYTITVVQPVKPVLTASANPINKGESTTITATGCNGSVIWSNGALGTSITMSPIATTTYSAVCMVKECSSDTAKITITVNECIVAEPSISASTPTVCLGGNVTLTATGCNETVVWSNGQTGTSITVALNSSTTFTATCKKSETCISTPSNAVTVSVISLSAPTVTASSKTICTGDTVKLTAYGCEGNITWSNGQTGASIYVNPTATASYTATCSLGSCVSQPSVACIISVGKPTAPSIQISANTVCFGESVTLTASGCNGNGYVIWSNGLVGNSITITPASTSTFTAQCCTSTNCKSDLSNAVSVTVAPKVIKPLTQNLTNTCPFTTVDLSTGITSSVKSAGGVFVFRTGNTPQSPVVANPAAAGAGTYYVFEQTATGCFSEPSVIIVTILNCNDATPCETNPATASAGQDAKICAAISYKLTGSIAGSATSAVWTTSGTGTFDNPATLGATYYPSLQDLINGEVILTLTTNDPDGTGPCQSASDQMKLTIESINFRPNIAINGVVKQDTLPTYLTICAGDSVVLTATDLVDANGAAYTYKWNEGNSTPSNRFVVRESGSYMVKLVNANTCCSINSARVVVTVAAPISTPVVSNKRNTCPAITVDLSTAILGNPSQGGQYIYRIGTSPLSDEVASPQAVGAGTYYVFEKSAAGCFSAPAKVDVSIFDCAIDTVKADLAIYKTVDKATVQVGGEVTYSIKVKNNGPKAATNISVIDILPEGLEYVAGVGYSIEGNVIKGTIPALAPGDSVVYSCAVKVTGTGSILNVARIANLDQVDSNLANNESSVGIVSTQAPQTSDSLGLGVALALTNVEPSTDNSFILTYKISLKNYGNGELTNVQVYDSLWNAFPSPSEFQVLGSGEVSSGSSLVVDPTFNGKTQIKLLNSASTLGAKQQQTITLFVRVMPNGNMGPFYSSVSASGTSGDSTITDFSNNGFDTTPSKNEPTPVRFDQPNSIGIAKLAGTPVEIENGVYDVPYTIMVKNLGLNDLTKVQVVDDLSQTFGNGAIIVPGSISLTADTGFTVDTAYTGQGEFVNLLVDSLSTLPKGETRDIKLTVRIDINSASTTTFNNIAFGSALGAGGVMVSDTSTSGSNPDPNNDLDPGNDSEPTPIVLNNVPGQPRIGIALSVKDTTRQSDGSYHITYMAIVKNFGSTVLTDVQVTDSLSKVFNTQTGATFRKIGTPIASDLSELAINPDFDGVNDFELLISSNSRLNAGASDTLTFTISVATDGRETPYLNQAYAFAKSGEIVVSDISTNGLLPDINGNNDPTEELESEPTPIVIPGGDQIFIPEGFSPNGDGINDYFVIRYAGGQKVSLEIYNRWMNLVYKNNDYQNDWDGTTNNGLRVGSTTQGLPDGTYFYVVKLENGRQYVRFLTITR</sequence>
<feature type="domain" description="DUF11" evidence="6">
    <location>
        <begin position="187"/>
        <end position="294"/>
    </location>
</feature>
<dbReference type="NCBIfam" id="TIGR04131">
    <property type="entry name" value="Bac_Flav_CTERM"/>
    <property type="match status" value="1"/>
</dbReference>
<feature type="domain" description="Ig-like" evidence="8">
    <location>
        <begin position="1386"/>
        <end position="1465"/>
    </location>
</feature>
<dbReference type="SUPFAM" id="SSF117074">
    <property type="entry name" value="Hypothetical protein PA1324"/>
    <property type="match status" value="1"/>
</dbReference>
<feature type="region of interest" description="Disordered" evidence="4">
    <location>
        <begin position="1953"/>
        <end position="1975"/>
    </location>
</feature>
<dbReference type="PANTHER" id="PTHR34819">
    <property type="entry name" value="LARGE CYSTEINE-RICH PERIPLASMIC PROTEIN OMCB"/>
    <property type="match status" value="1"/>
</dbReference>
<dbReference type="OrthoDB" id="1488158at2"/>
<dbReference type="InterPro" id="IPR035986">
    <property type="entry name" value="PKD_dom_sf"/>
</dbReference>
<feature type="region of interest" description="Disordered" evidence="4">
    <location>
        <begin position="770"/>
        <end position="798"/>
    </location>
</feature>
<evidence type="ECO:0000256" key="3">
    <source>
        <dbReference type="ARBA" id="ARBA00022729"/>
    </source>
</evidence>
<keyword evidence="5" id="KW-0472">Membrane</keyword>
<proteinExistence type="predicted"/>
<evidence type="ECO:0000256" key="1">
    <source>
        <dbReference type="ARBA" id="ARBA00004613"/>
    </source>
</evidence>
<dbReference type="InterPro" id="IPR044023">
    <property type="entry name" value="Ig_7"/>
</dbReference>
<feature type="region of interest" description="Disordered" evidence="4">
    <location>
        <begin position="1055"/>
        <end position="1090"/>
    </location>
</feature>
<accession>A0A4R4KBJ5</accession>
<dbReference type="InterPro" id="IPR047589">
    <property type="entry name" value="DUF11_rpt"/>
</dbReference>
<evidence type="ECO:0000313" key="9">
    <source>
        <dbReference type="EMBL" id="TDB65254.1"/>
    </source>
</evidence>
<feature type="domain" description="DUF11" evidence="6">
    <location>
        <begin position="953"/>
        <end position="1057"/>
    </location>
</feature>
<feature type="domain" description="DUF11" evidence="6">
    <location>
        <begin position="809"/>
        <end position="913"/>
    </location>
</feature>
<feature type="domain" description="DUF11" evidence="6">
    <location>
        <begin position="1860"/>
        <end position="1964"/>
    </location>
</feature>
<evidence type="ECO:0000256" key="2">
    <source>
        <dbReference type="ARBA" id="ARBA00022525"/>
    </source>
</evidence>
<dbReference type="EMBL" id="SMJU01000006">
    <property type="protein sequence ID" value="TDB65254.1"/>
    <property type="molecule type" value="Genomic_DNA"/>
</dbReference>
<dbReference type="InterPro" id="IPR013783">
    <property type="entry name" value="Ig-like_fold"/>
</dbReference>